<protein>
    <submittedName>
        <fullName evidence="7">CUB domain-containing protein</fullName>
    </submittedName>
</protein>
<feature type="transmembrane region" description="Helical" evidence="3">
    <location>
        <begin position="659"/>
        <end position="680"/>
    </location>
</feature>
<keyword evidence="3" id="KW-0472">Membrane</keyword>
<feature type="chain" id="PRO_5005892128" evidence="4">
    <location>
        <begin position="21"/>
        <end position="716"/>
    </location>
</feature>
<dbReference type="STRING" id="131310.A0A0N4ZR86"/>
<dbReference type="PROSITE" id="PS01180">
    <property type="entry name" value="CUB"/>
    <property type="match status" value="2"/>
</dbReference>
<proteinExistence type="predicted"/>
<feature type="domain" description="CUB" evidence="5">
    <location>
        <begin position="529"/>
        <end position="642"/>
    </location>
</feature>
<evidence type="ECO:0000256" key="3">
    <source>
        <dbReference type="SAM" id="Phobius"/>
    </source>
</evidence>
<dbReference type="Proteomes" id="UP000038045">
    <property type="component" value="Unplaced"/>
</dbReference>
<reference evidence="7" key="1">
    <citation type="submission" date="2017-02" db="UniProtKB">
        <authorList>
            <consortium name="WormBaseParasite"/>
        </authorList>
    </citation>
    <scope>IDENTIFICATION</scope>
</reference>
<dbReference type="SUPFAM" id="SSF49854">
    <property type="entry name" value="Spermadhesin, CUB domain"/>
    <property type="match status" value="3"/>
</dbReference>
<keyword evidence="1" id="KW-1015">Disulfide bond</keyword>
<evidence type="ECO:0000256" key="4">
    <source>
        <dbReference type="SAM" id="SignalP"/>
    </source>
</evidence>
<dbReference type="InterPro" id="IPR000859">
    <property type="entry name" value="CUB_dom"/>
</dbReference>
<dbReference type="Gene3D" id="2.60.120.290">
    <property type="entry name" value="Spermadhesin, CUB domain"/>
    <property type="match status" value="3"/>
</dbReference>
<evidence type="ECO:0000313" key="7">
    <source>
        <dbReference type="WBParaSite" id="PTRK_0001102100.1"/>
    </source>
</evidence>
<dbReference type="SMART" id="SM00042">
    <property type="entry name" value="CUB"/>
    <property type="match status" value="3"/>
</dbReference>
<sequence>MVKFCLITILLFILYPFNNSFFNEYECQCAPIEFTADVSHEIFKSNGFPKHYCNNQKCSFEIEAKENSVVVLNIEHFDIEPTHDFVEVYQTQIYNGSRIKVKGHILTGSGYAAHQIKSSIGGGLLVLFVTDSTENSYSGFRMSFSRVDQTEQFNDGCPLPFVYVNNLDVKEIILPRAKFTMETTCVYQFNSSKFIELDIKHLSLGMDVRVYETENFDSKNPDRSKLITYSYFTLSQLNSTKVIHSRTHSLTLIVKIVGRRNEITKEDIYITYKEIEDPCSCPPNEIMLQKGVKMWYSSPGYPENYCDNLNCITKFTTSEQNDDDKQFVFTFNAFEMERDLDYISFGFDNISLVKISDPNKGVGLRRFAIKRHDPVLRVVSDHSITLGGFNFTVEALKEGDTCECFNRKQLENLNSVMGDITFTIDKNCKFVDCFINITQEEFKEKHKVSFAITSNMGDGEFIEIGPGENTMQNPDIYHLKGFSNAQKTSNEYFFENAQNILIWYHRERPLLPSEVTLKIQYDFNVLCACPPSQLSAKEGEWETLTSPDYPQHYCNDLTCRHLITAPYGYRVIVNVTNVSTEVNHDKVVFFDGDSINTTHIELLSGIVIMSDLIKSKESQMTIYFESDTSISGKGYSLLYSAEKMYDSNRYNGKISGYKIILWIILFITIAIIFTFTFSYYKKGAFTTPFNYQNLYRSGSLLRFRNINHPSENSNML</sequence>
<keyword evidence="6" id="KW-1185">Reference proteome</keyword>
<dbReference type="AlphaFoldDB" id="A0A0N4ZR86"/>
<name>A0A0N4ZR86_PARTI</name>
<dbReference type="PANTHER" id="PTHR39385:SF2">
    <property type="entry name" value="SLIT-LIKE 3 PROTEIN"/>
    <property type="match status" value="1"/>
</dbReference>
<comment type="caution">
    <text evidence="2">Lacks conserved residue(s) required for the propagation of feature annotation.</text>
</comment>
<keyword evidence="3" id="KW-0812">Transmembrane</keyword>
<organism evidence="6 7">
    <name type="scientific">Parastrongyloides trichosuri</name>
    <name type="common">Possum-specific nematode worm</name>
    <dbReference type="NCBI Taxonomy" id="131310"/>
    <lineage>
        <taxon>Eukaryota</taxon>
        <taxon>Metazoa</taxon>
        <taxon>Ecdysozoa</taxon>
        <taxon>Nematoda</taxon>
        <taxon>Chromadorea</taxon>
        <taxon>Rhabditida</taxon>
        <taxon>Tylenchina</taxon>
        <taxon>Panagrolaimomorpha</taxon>
        <taxon>Strongyloidoidea</taxon>
        <taxon>Strongyloididae</taxon>
        <taxon>Parastrongyloides</taxon>
    </lineage>
</organism>
<feature type="signal peptide" evidence="4">
    <location>
        <begin position="1"/>
        <end position="20"/>
    </location>
</feature>
<keyword evidence="4" id="KW-0732">Signal</keyword>
<evidence type="ECO:0000313" key="6">
    <source>
        <dbReference type="Proteomes" id="UP000038045"/>
    </source>
</evidence>
<evidence type="ECO:0000259" key="5">
    <source>
        <dbReference type="PROSITE" id="PS01180"/>
    </source>
</evidence>
<accession>A0A0N4ZR86</accession>
<keyword evidence="3" id="KW-1133">Transmembrane helix</keyword>
<evidence type="ECO:0000256" key="1">
    <source>
        <dbReference type="ARBA" id="ARBA00023157"/>
    </source>
</evidence>
<dbReference type="CDD" id="cd00041">
    <property type="entry name" value="CUB"/>
    <property type="match status" value="2"/>
</dbReference>
<feature type="domain" description="CUB" evidence="5">
    <location>
        <begin position="29"/>
        <end position="147"/>
    </location>
</feature>
<dbReference type="Pfam" id="PF00431">
    <property type="entry name" value="CUB"/>
    <property type="match status" value="2"/>
</dbReference>
<dbReference type="InterPro" id="IPR035914">
    <property type="entry name" value="Sperma_CUB_dom_sf"/>
</dbReference>
<dbReference type="WBParaSite" id="PTRK_0001102100.1">
    <property type="protein sequence ID" value="PTRK_0001102100.1"/>
    <property type="gene ID" value="PTRK_0001102100"/>
</dbReference>
<evidence type="ECO:0000256" key="2">
    <source>
        <dbReference type="PROSITE-ProRule" id="PRU00059"/>
    </source>
</evidence>
<dbReference type="PANTHER" id="PTHR39385">
    <property type="entry name" value="PROTEIN CBG20422"/>
    <property type="match status" value="1"/>
</dbReference>